<dbReference type="Gene3D" id="1.25.40.10">
    <property type="entry name" value="Tetratricopeptide repeat domain"/>
    <property type="match status" value="1"/>
</dbReference>
<dbReference type="Proteomes" id="UP000836841">
    <property type="component" value="Unassembled WGS sequence"/>
</dbReference>
<dbReference type="AlphaFoldDB" id="A0AAU9S3B8"/>
<feature type="repeat" description="PPR" evidence="2">
    <location>
        <begin position="37"/>
        <end position="71"/>
    </location>
</feature>
<protein>
    <recommendedName>
        <fullName evidence="5">Pentatricopeptide repeat-containing protein</fullName>
    </recommendedName>
</protein>
<dbReference type="GO" id="GO:0003723">
    <property type="term" value="F:RNA binding"/>
    <property type="evidence" value="ECO:0007669"/>
    <property type="project" value="InterPro"/>
</dbReference>
<sequence>MGFGSNVYITSALAYMYGKSGAVSSAQRVFDETLHRNAVTWNSLMSAYLHNQLPELAIKLFVEMLKEGIFPTAISFVNCPEWLCAIRGQRTGCSGAQFLFENWLLF</sequence>
<keyword evidence="4" id="KW-1185">Reference proteome</keyword>
<name>A0AAU9S3B8_THLAR</name>
<evidence type="ECO:0000313" key="4">
    <source>
        <dbReference type="Proteomes" id="UP000836841"/>
    </source>
</evidence>
<accession>A0AAU9S3B8</accession>
<dbReference type="EMBL" id="CAJVSB020000679">
    <property type="protein sequence ID" value="CAH2057505.1"/>
    <property type="molecule type" value="Genomic_DNA"/>
</dbReference>
<dbReference type="PANTHER" id="PTHR47926">
    <property type="entry name" value="PENTATRICOPEPTIDE REPEAT-CONTAINING PROTEIN"/>
    <property type="match status" value="1"/>
</dbReference>
<dbReference type="InterPro" id="IPR002885">
    <property type="entry name" value="PPR_rpt"/>
</dbReference>
<gene>
    <name evidence="3" type="ORF">TAV2_LOCUS12187</name>
</gene>
<dbReference type="InterPro" id="IPR046960">
    <property type="entry name" value="PPR_At4g14850-like_plant"/>
</dbReference>
<evidence type="ECO:0008006" key="5">
    <source>
        <dbReference type="Google" id="ProtNLM"/>
    </source>
</evidence>
<dbReference type="PANTHER" id="PTHR47926:SF533">
    <property type="entry name" value="DYW DOMAIN-CONTAINING PROTEIN"/>
    <property type="match status" value="1"/>
</dbReference>
<organism evidence="3 4">
    <name type="scientific">Thlaspi arvense</name>
    <name type="common">Field penny-cress</name>
    <dbReference type="NCBI Taxonomy" id="13288"/>
    <lineage>
        <taxon>Eukaryota</taxon>
        <taxon>Viridiplantae</taxon>
        <taxon>Streptophyta</taxon>
        <taxon>Embryophyta</taxon>
        <taxon>Tracheophyta</taxon>
        <taxon>Spermatophyta</taxon>
        <taxon>Magnoliopsida</taxon>
        <taxon>eudicotyledons</taxon>
        <taxon>Gunneridae</taxon>
        <taxon>Pentapetalae</taxon>
        <taxon>rosids</taxon>
        <taxon>malvids</taxon>
        <taxon>Brassicales</taxon>
        <taxon>Brassicaceae</taxon>
        <taxon>Thlaspideae</taxon>
        <taxon>Thlaspi</taxon>
    </lineage>
</organism>
<proteinExistence type="predicted"/>
<evidence type="ECO:0000313" key="3">
    <source>
        <dbReference type="EMBL" id="CAH2057505.1"/>
    </source>
</evidence>
<evidence type="ECO:0000256" key="1">
    <source>
        <dbReference type="ARBA" id="ARBA00022737"/>
    </source>
</evidence>
<dbReference type="InterPro" id="IPR011990">
    <property type="entry name" value="TPR-like_helical_dom_sf"/>
</dbReference>
<keyword evidence="1" id="KW-0677">Repeat</keyword>
<comment type="caution">
    <text evidence="3">The sequence shown here is derived from an EMBL/GenBank/DDBJ whole genome shotgun (WGS) entry which is preliminary data.</text>
</comment>
<dbReference type="GO" id="GO:0009451">
    <property type="term" value="P:RNA modification"/>
    <property type="evidence" value="ECO:0007669"/>
    <property type="project" value="InterPro"/>
</dbReference>
<dbReference type="PROSITE" id="PS51375">
    <property type="entry name" value="PPR"/>
    <property type="match status" value="1"/>
</dbReference>
<evidence type="ECO:0000256" key="2">
    <source>
        <dbReference type="PROSITE-ProRule" id="PRU00708"/>
    </source>
</evidence>
<dbReference type="NCBIfam" id="TIGR00756">
    <property type="entry name" value="PPR"/>
    <property type="match status" value="1"/>
</dbReference>
<dbReference type="Pfam" id="PF13041">
    <property type="entry name" value="PPR_2"/>
    <property type="match status" value="1"/>
</dbReference>
<reference evidence="3 4" key="1">
    <citation type="submission" date="2022-03" db="EMBL/GenBank/DDBJ databases">
        <authorList>
            <person name="Nunn A."/>
            <person name="Chopra R."/>
            <person name="Nunn A."/>
            <person name="Contreras Garrido A."/>
        </authorList>
    </citation>
    <scope>NUCLEOTIDE SEQUENCE [LARGE SCALE GENOMIC DNA]</scope>
</reference>